<evidence type="ECO:0000313" key="5">
    <source>
        <dbReference type="EMBL" id="EDQ88102.1"/>
    </source>
</evidence>
<evidence type="ECO:0000256" key="3">
    <source>
        <dbReference type="SAM" id="Phobius"/>
    </source>
</evidence>
<dbReference type="SUPFAM" id="SSF57552">
    <property type="entry name" value="Blood coagulation inhibitor (disintegrin)"/>
    <property type="match status" value="1"/>
</dbReference>
<dbReference type="InterPro" id="IPR051489">
    <property type="entry name" value="ADAM_Metalloproteinase"/>
</dbReference>
<feature type="region of interest" description="Disordered" evidence="2">
    <location>
        <begin position="938"/>
        <end position="967"/>
    </location>
</feature>
<reference evidence="5 6" key="1">
    <citation type="journal article" date="2008" name="Nature">
        <title>The genome of the choanoflagellate Monosiga brevicollis and the origin of metazoans.</title>
        <authorList>
            <consortium name="JGI Sequencing"/>
            <person name="King N."/>
            <person name="Westbrook M.J."/>
            <person name="Young S.L."/>
            <person name="Kuo A."/>
            <person name="Abedin M."/>
            <person name="Chapman J."/>
            <person name="Fairclough S."/>
            <person name="Hellsten U."/>
            <person name="Isogai Y."/>
            <person name="Letunic I."/>
            <person name="Marr M."/>
            <person name="Pincus D."/>
            <person name="Putnam N."/>
            <person name="Rokas A."/>
            <person name="Wright K.J."/>
            <person name="Zuzow R."/>
            <person name="Dirks W."/>
            <person name="Good M."/>
            <person name="Goodstein D."/>
            <person name="Lemons D."/>
            <person name="Li W."/>
            <person name="Lyons J.B."/>
            <person name="Morris A."/>
            <person name="Nichols S."/>
            <person name="Richter D.J."/>
            <person name="Salamov A."/>
            <person name="Bork P."/>
            <person name="Lim W.A."/>
            <person name="Manning G."/>
            <person name="Miller W.T."/>
            <person name="McGinnis W."/>
            <person name="Shapiro H."/>
            <person name="Tjian R."/>
            <person name="Grigoriev I.V."/>
            <person name="Rokhsar D."/>
        </authorList>
    </citation>
    <scope>NUCLEOTIDE SEQUENCE [LARGE SCALE GENOMIC DNA]</scope>
    <source>
        <strain evidence="6">MX1 / ATCC 50154</strain>
    </source>
</reference>
<dbReference type="Gene3D" id="3.40.390.10">
    <property type="entry name" value="Collagenase (Catalytic Domain)"/>
    <property type="match status" value="1"/>
</dbReference>
<feature type="active site" evidence="1">
    <location>
        <position position="425"/>
    </location>
</feature>
<dbReference type="GO" id="GO:0005886">
    <property type="term" value="C:plasma membrane"/>
    <property type="evidence" value="ECO:0000318"/>
    <property type="project" value="GO_Central"/>
</dbReference>
<dbReference type="PANTHER" id="PTHR45702">
    <property type="entry name" value="ADAM10/ADAM17 METALLOPEPTIDASE FAMILY MEMBER"/>
    <property type="match status" value="1"/>
</dbReference>
<dbReference type="eggNOG" id="KOG3658">
    <property type="taxonomic scope" value="Eukaryota"/>
</dbReference>
<feature type="transmembrane region" description="Helical" evidence="3">
    <location>
        <begin position="910"/>
        <end position="932"/>
    </location>
</feature>
<dbReference type="Proteomes" id="UP000001357">
    <property type="component" value="Unassembled WGS sequence"/>
</dbReference>
<evidence type="ECO:0000256" key="2">
    <source>
        <dbReference type="SAM" id="MobiDB-lite"/>
    </source>
</evidence>
<dbReference type="KEGG" id="mbr:MONBRDRAFT_37642"/>
<name>A9V303_MONBE</name>
<dbReference type="OMA" id="HIMAHAD"/>
<dbReference type="Pfam" id="PF13688">
    <property type="entry name" value="Reprolysin_5"/>
    <property type="match status" value="1"/>
</dbReference>
<feature type="region of interest" description="Disordered" evidence="2">
    <location>
        <begin position="165"/>
        <end position="184"/>
    </location>
</feature>
<dbReference type="InterPro" id="IPR001590">
    <property type="entry name" value="Peptidase_M12B"/>
</dbReference>
<feature type="region of interest" description="Disordered" evidence="2">
    <location>
        <begin position="206"/>
        <end position="226"/>
    </location>
</feature>
<keyword evidence="1" id="KW-0479">Metal-binding</keyword>
<feature type="domain" description="Peptidase M12B" evidence="4">
    <location>
        <begin position="230"/>
        <end position="511"/>
    </location>
</feature>
<sequence>MTRTFFQRANIRHSQTDRMGRRLGPIQLVVLALLVHMATARVLPEQRRQLNPTDNSNNQVKASCLWRGQLRMSPGDQAATLLLQRTSDGVRRQLQLHKDHAVLGPRVQHIMAHADFWSSVDGTNRFTRHGTTVSGVLHLDNGSPLFLGTSPLNASLCFRALTSHARPTPTNSSEHSFTPDTAHPHPVDEGGAISQAQRLEDIISAATTAPTPPPTPMRHRRDGPASPNHKWCTVYADADDTFFARWAGECPPGYTGTACTTLQEERITTLLASRFHQVNAMYSNSNVPVQFQLAGVSFLNRAFPNPNSTSSPTLLWRANNVLDAYQAWLVNGGSFAGGVFVAPDPRGNGVTYADNCLNYLFTNVNTNYTLGRAAQASTQANLVAGICDTRIIQSSPAALNSGYVTSLVVYGAVDDDVAVVALAHELGHNNGAVHDCCQSGDGTCDTATFPLCSTSTSHACYPLAANGGHYIMAPTIVKHDSGNFRLFSPCSVASMSSTIALQGDCLLEEDPCRFGGPCCSSMGLAPNNTFCRAPDETESCSEVALCDGEHAYCPVAFLTDDTPCTLTTNPAQVGRCVSGTCEQLHDEFCQTNVGLDQGCTLPGKECARACLYTNICAAYGQGCSADWYLVPTSTCPQAPVGTACTRVDGTKGHCGETGACTLCTDQSTCHQPSLPPCPLGCDTAVTECQEDEGWCRHDQRRCVFSALADETPCAYGTCQSGICKARAENETAEVCTTADYEPWSTCNIESCIVSRMAREGKTCRQAQQFAACCGATLAVLGLEGWEVVEAVKFLRQIADEPTLGLVYHDSLGFTIQQPGDNGTALAVALQSSAAAMASHFGAAVSVTVATPPANDTADNHTTSTQPSTSVITSTTAPTTTTTLPETTSTRIGQGGGETKSSSGTESLGPAGIAGLACAAVAAVVLTAIWVVYQTRSSAVGAESTTEEKSDLTPTLHRENPVFEALDQ</sequence>
<dbReference type="GO" id="GO:0046872">
    <property type="term" value="F:metal ion binding"/>
    <property type="evidence" value="ECO:0007669"/>
    <property type="project" value="UniProtKB-KW"/>
</dbReference>
<keyword evidence="1" id="KW-0862">Zinc</keyword>
<feature type="region of interest" description="Disordered" evidence="2">
    <location>
        <begin position="854"/>
        <end position="905"/>
    </location>
</feature>
<dbReference type="PANTHER" id="PTHR45702:SF2">
    <property type="entry name" value="KUZBANIAN, ISOFORM A"/>
    <property type="match status" value="1"/>
</dbReference>
<keyword evidence="3" id="KW-0812">Transmembrane</keyword>
<feature type="compositionally biased region" description="Low complexity" evidence="2">
    <location>
        <begin position="866"/>
        <end position="889"/>
    </location>
</feature>
<evidence type="ECO:0000259" key="4">
    <source>
        <dbReference type="PROSITE" id="PS50215"/>
    </source>
</evidence>
<organism evidence="5 6">
    <name type="scientific">Monosiga brevicollis</name>
    <name type="common">Choanoflagellate</name>
    <dbReference type="NCBI Taxonomy" id="81824"/>
    <lineage>
        <taxon>Eukaryota</taxon>
        <taxon>Choanoflagellata</taxon>
        <taxon>Craspedida</taxon>
        <taxon>Salpingoecidae</taxon>
        <taxon>Monosiga</taxon>
    </lineage>
</organism>
<evidence type="ECO:0000256" key="1">
    <source>
        <dbReference type="PROSITE-ProRule" id="PRU00276"/>
    </source>
</evidence>
<dbReference type="InterPro" id="IPR024079">
    <property type="entry name" value="MetalloPept_cat_dom_sf"/>
</dbReference>
<dbReference type="SUPFAM" id="SSF55486">
    <property type="entry name" value="Metalloproteases ('zincins'), catalytic domain"/>
    <property type="match status" value="1"/>
</dbReference>
<gene>
    <name evidence="5" type="ORF">MONBRDRAFT_37642</name>
</gene>
<accession>A9V303</accession>
<protein>
    <recommendedName>
        <fullName evidence="4">Peptidase M12B domain-containing protein</fullName>
    </recommendedName>
</protein>
<dbReference type="InParanoid" id="A9V303"/>
<evidence type="ECO:0000313" key="6">
    <source>
        <dbReference type="Proteomes" id="UP000001357"/>
    </source>
</evidence>
<dbReference type="InterPro" id="IPR036436">
    <property type="entry name" value="Disintegrin_dom_sf"/>
</dbReference>
<keyword evidence="6" id="KW-1185">Reference proteome</keyword>
<dbReference type="EMBL" id="CH991556">
    <property type="protein sequence ID" value="EDQ88102.1"/>
    <property type="molecule type" value="Genomic_DNA"/>
</dbReference>
<feature type="compositionally biased region" description="Basic and acidic residues" evidence="2">
    <location>
        <begin position="945"/>
        <end position="960"/>
    </location>
</feature>
<dbReference type="PROSITE" id="PS50215">
    <property type="entry name" value="ADAM_MEPRO"/>
    <property type="match status" value="1"/>
</dbReference>
<feature type="binding site" evidence="1">
    <location>
        <position position="434"/>
    </location>
    <ligand>
        <name>Zn(2+)</name>
        <dbReference type="ChEBI" id="CHEBI:29105"/>
        <note>catalytic</note>
    </ligand>
</feature>
<comment type="caution">
    <text evidence="1">Lacks conserved residue(s) required for the propagation of feature annotation.</text>
</comment>
<dbReference type="GeneID" id="5892469"/>
<feature type="binding site" evidence="1">
    <location>
        <position position="424"/>
    </location>
    <ligand>
        <name>Zn(2+)</name>
        <dbReference type="ChEBI" id="CHEBI:29105"/>
        <note>catalytic</note>
    </ligand>
</feature>
<keyword evidence="3" id="KW-1133">Transmembrane helix</keyword>
<proteinExistence type="predicted"/>
<dbReference type="RefSeq" id="XP_001747178.1">
    <property type="nucleotide sequence ID" value="XM_001747126.1"/>
</dbReference>
<feature type="binding site" evidence="1">
    <location>
        <position position="428"/>
    </location>
    <ligand>
        <name>Zn(2+)</name>
        <dbReference type="ChEBI" id="CHEBI:29105"/>
        <note>catalytic</note>
    </ligand>
</feature>
<dbReference type="GO" id="GO:0007219">
    <property type="term" value="P:Notch signaling pathway"/>
    <property type="evidence" value="ECO:0000318"/>
    <property type="project" value="GO_Central"/>
</dbReference>
<dbReference type="GO" id="GO:0004222">
    <property type="term" value="F:metalloendopeptidase activity"/>
    <property type="evidence" value="ECO:0000318"/>
    <property type="project" value="GO_Central"/>
</dbReference>
<feature type="compositionally biased region" description="Polar residues" evidence="2">
    <location>
        <begin position="168"/>
        <end position="179"/>
    </location>
</feature>
<dbReference type="AlphaFoldDB" id="A9V303"/>
<keyword evidence="3" id="KW-0472">Membrane</keyword>
<dbReference type="GO" id="GO:0006509">
    <property type="term" value="P:membrane protein ectodomain proteolysis"/>
    <property type="evidence" value="ECO:0000318"/>
    <property type="project" value="GO_Central"/>
</dbReference>